<gene>
    <name evidence="1" type="ORF">GSTENG00022652001</name>
</gene>
<accession>Q4S7S6</accession>
<sequence length="56" mass="6168">MYSTAYPSSVTGNQGYNSNYGWGHQPSWGEQHGFGMYQGFGAQNQGSYSGYSNPNY</sequence>
<protein>
    <submittedName>
        <fullName evidence="1">(spotted green pufferfish) hypothetical protein</fullName>
    </submittedName>
</protein>
<evidence type="ECO:0000313" key="1">
    <source>
        <dbReference type="EMBL" id="CAG03306.1"/>
    </source>
</evidence>
<dbReference type="OrthoDB" id="10599180at2759"/>
<dbReference type="EMBL" id="CAAE01014712">
    <property type="protein sequence ID" value="CAG03306.1"/>
    <property type="molecule type" value="Genomic_DNA"/>
</dbReference>
<proteinExistence type="predicted"/>
<reference evidence="1" key="2">
    <citation type="submission" date="2004-02" db="EMBL/GenBank/DDBJ databases">
        <authorList>
            <consortium name="Genoscope"/>
            <consortium name="Whitehead Institute Centre for Genome Research"/>
        </authorList>
    </citation>
    <scope>NUCLEOTIDE SEQUENCE</scope>
</reference>
<name>Q4S7S6_TETNG</name>
<reference evidence="1" key="1">
    <citation type="journal article" date="2004" name="Nature">
        <title>Genome duplication in the teleost fish Tetraodon nigroviridis reveals the early vertebrate proto-karyotype.</title>
        <authorList>
            <person name="Jaillon O."/>
            <person name="Aury J.-M."/>
            <person name="Brunet F."/>
            <person name="Petit J.-L."/>
            <person name="Stange-Thomann N."/>
            <person name="Mauceli E."/>
            <person name="Bouneau L."/>
            <person name="Fischer C."/>
            <person name="Ozouf-Costaz C."/>
            <person name="Bernot A."/>
            <person name="Nicaud S."/>
            <person name="Jaffe D."/>
            <person name="Fisher S."/>
            <person name="Lutfalla G."/>
            <person name="Dossat C."/>
            <person name="Segurens B."/>
            <person name="Dasilva C."/>
            <person name="Salanoubat M."/>
            <person name="Levy M."/>
            <person name="Boudet N."/>
            <person name="Castellano S."/>
            <person name="Anthouard V."/>
            <person name="Jubin C."/>
            <person name="Castelli V."/>
            <person name="Katinka M."/>
            <person name="Vacherie B."/>
            <person name="Biemont C."/>
            <person name="Skalli Z."/>
            <person name="Cattolico L."/>
            <person name="Poulain J."/>
            <person name="De Berardinis V."/>
            <person name="Cruaud C."/>
            <person name="Duprat S."/>
            <person name="Brottier P."/>
            <person name="Coutanceau J.-P."/>
            <person name="Gouzy J."/>
            <person name="Parra G."/>
            <person name="Lardier G."/>
            <person name="Chapple C."/>
            <person name="McKernan K.J."/>
            <person name="McEwan P."/>
            <person name="Bosak S."/>
            <person name="Kellis M."/>
            <person name="Volff J.-N."/>
            <person name="Guigo R."/>
            <person name="Zody M.C."/>
            <person name="Mesirov J."/>
            <person name="Lindblad-Toh K."/>
            <person name="Birren B."/>
            <person name="Nusbaum C."/>
            <person name="Kahn D."/>
            <person name="Robinson-Rechavi M."/>
            <person name="Laudet V."/>
            <person name="Schachter V."/>
            <person name="Quetier F."/>
            <person name="Saurin W."/>
            <person name="Scarpelli C."/>
            <person name="Wincker P."/>
            <person name="Lander E.S."/>
            <person name="Weissenbach J."/>
            <person name="Roest Crollius H."/>
        </authorList>
    </citation>
    <scope>NUCLEOTIDE SEQUENCE [LARGE SCALE GENOMIC DNA]</scope>
</reference>
<dbReference type="AlphaFoldDB" id="Q4S7S6"/>
<comment type="caution">
    <text evidence="1">The sequence shown here is derived from an EMBL/GenBank/DDBJ whole genome shotgun (WGS) entry which is preliminary data.</text>
</comment>
<dbReference type="KEGG" id="tng:GSTEN00022652G001"/>
<organism evidence="1">
    <name type="scientific">Tetraodon nigroviridis</name>
    <name type="common">Spotted green pufferfish</name>
    <name type="synonym">Chelonodon nigroviridis</name>
    <dbReference type="NCBI Taxonomy" id="99883"/>
    <lineage>
        <taxon>Eukaryota</taxon>
        <taxon>Metazoa</taxon>
        <taxon>Chordata</taxon>
        <taxon>Craniata</taxon>
        <taxon>Vertebrata</taxon>
        <taxon>Euteleostomi</taxon>
        <taxon>Actinopterygii</taxon>
        <taxon>Neopterygii</taxon>
        <taxon>Teleostei</taxon>
        <taxon>Neoteleostei</taxon>
        <taxon>Acanthomorphata</taxon>
        <taxon>Eupercaria</taxon>
        <taxon>Tetraodontiformes</taxon>
        <taxon>Tetradontoidea</taxon>
        <taxon>Tetraodontidae</taxon>
        <taxon>Tetraodon</taxon>
    </lineage>
</organism>